<gene>
    <name evidence="2" type="ORF">OEIGOIKO_07959</name>
</gene>
<evidence type="ECO:0000256" key="1">
    <source>
        <dbReference type="SAM" id="SignalP"/>
    </source>
</evidence>
<protein>
    <submittedName>
        <fullName evidence="2">Uncharacterized protein</fullName>
    </submittedName>
</protein>
<feature type="chain" id="PRO_5038863078" evidence="1">
    <location>
        <begin position="24"/>
        <end position="260"/>
    </location>
</feature>
<dbReference type="Proteomes" id="UP000287830">
    <property type="component" value="Unassembled WGS sequence"/>
</dbReference>
<dbReference type="EMBL" id="BHZC01000001">
    <property type="protein sequence ID" value="GCD40102.1"/>
    <property type="molecule type" value="Genomic_DNA"/>
</dbReference>
<evidence type="ECO:0000313" key="3">
    <source>
        <dbReference type="Proteomes" id="UP000287830"/>
    </source>
</evidence>
<proteinExistence type="predicted"/>
<dbReference type="GeneID" id="95626579"/>
<accession>A0A7U9Q125</accession>
<dbReference type="RefSeq" id="WP_125048877.1">
    <property type="nucleotide sequence ID" value="NZ_BHZC01000001.1"/>
</dbReference>
<evidence type="ECO:0000313" key="2">
    <source>
        <dbReference type="EMBL" id="GCD40102.1"/>
    </source>
</evidence>
<dbReference type="AlphaFoldDB" id="A0A7U9Q125"/>
<name>A0A7U9Q125_9ACTN</name>
<keyword evidence="1" id="KW-0732">Signal</keyword>
<sequence>MTSRITRIAAAMATCALSLGALAAGGGAAAAASSATAPAAGADASTSRAAVDARAAAVDRCSYQVVRSDDSRYVYSVSGVVGGSTREFPVQEEDFVRISDTWFKVAQVDVCAGGQSQAPVTLRVTGKLDRPEHYDPSVPRTIRSGALRPASSSVIPKAPRLTSVDRVDAATVRVNWEAAQGSPDQVIVLERKPFYSSELGLWHPYTFRWNAPDGATSMDRKLQRDPGVPAGIRSHSYWMRVVKDGFVSDLRAERPTSVEP</sequence>
<comment type="caution">
    <text evidence="2">The sequence shown here is derived from an EMBL/GenBank/DDBJ whole genome shotgun (WGS) entry which is preliminary data.</text>
</comment>
<organism evidence="2 3">
    <name type="scientific">Streptomyces chrestomyceticus JCM 4735</name>
    <dbReference type="NCBI Taxonomy" id="1306181"/>
    <lineage>
        <taxon>Bacteria</taxon>
        <taxon>Bacillati</taxon>
        <taxon>Actinomycetota</taxon>
        <taxon>Actinomycetes</taxon>
        <taxon>Kitasatosporales</taxon>
        <taxon>Streptomycetaceae</taxon>
        <taxon>Streptomyces</taxon>
    </lineage>
</organism>
<feature type="signal peptide" evidence="1">
    <location>
        <begin position="1"/>
        <end position="23"/>
    </location>
</feature>
<dbReference type="OrthoDB" id="4154826at2"/>
<reference evidence="2 3" key="1">
    <citation type="submission" date="2018-11" db="EMBL/GenBank/DDBJ databases">
        <title>Whole genome sequence of Streptomyces chrestomyceticus NBRC 13444(T).</title>
        <authorList>
            <person name="Komaki H."/>
            <person name="Tamura T."/>
        </authorList>
    </citation>
    <scope>NUCLEOTIDE SEQUENCE [LARGE SCALE GENOMIC DNA]</scope>
    <source>
        <strain evidence="2 3">NBRC 13444</strain>
    </source>
</reference>